<proteinExistence type="predicted"/>
<feature type="region of interest" description="Disordered" evidence="5">
    <location>
        <begin position="189"/>
        <end position="210"/>
    </location>
</feature>
<keyword evidence="2 6" id="KW-0812">Transmembrane</keyword>
<feature type="compositionally biased region" description="Pro residues" evidence="5">
    <location>
        <begin position="201"/>
        <end position="210"/>
    </location>
</feature>
<feature type="transmembrane region" description="Helical" evidence="6">
    <location>
        <begin position="37"/>
        <end position="64"/>
    </location>
</feature>
<dbReference type="AlphaFoldDB" id="A0A017TBJ5"/>
<reference evidence="8 9" key="1">
    <citation type="submission" date="2013-05" db="EMBL/GenBank/DDBJ databases">
        <title>Genome assembly of Chondromyces apiculatus DSM 436.</title>
        <authorList>
            <person name="Sharma G."/>
            <person name="Khatri I."/>
            <person name="Kaur C."/>
            <person name="Mayilraj S."/>
            <person name="Subramanian S."/>
        </authorList>
    </citation>
    <scope>NUCLEOTIDE SEQUENCE [LARGE SCALE GENOMIC DNA]</scope>
    <source>
        <strain evidence="8 9">DSM 436</strain>
    </source>
</reference>
<evidence type="ECO:0000256" key="2">
    <source>
        <dbReference type="ARBA" id="ARBA00022692"/>
    </source>
</evidence>
<name>A0A017TBJ5_9BACT</name>
<keyword evidence="3 6" id="KW-1133">Transmembrane helix</keyword>
<evidence type="ECO:0000313" key="8">
    <source>
        <dbReference type="EMBL" id="EYF06297.1"/>
    </source>
</evidence>
<evidence type="ECO:0000259" key="7">
    <source>
        <dbReference type="Pfam" id="PF13664"/>
    </source>
</evidence>
<dbReference type="InterPro" id="IPR025423">
    <property type="entry name" value="TMEM205-like"/>
</dbReference>
<sequence>MQPMGEEEHRFTEADLEPSPEERSAARRMLVERAATTAGVLAAGVWAGGLVALGFCAAPFVFRMTPAPFSGDAMGAAFARFDQIALGSAVVLLGAEVVRTWAARRHGRTVTARVRRFAAMLLAAMAAYMGLILTPRINDLHRAGAQRGQGAMGAELEQLHQRAEKVSQMELLLLTAAVALHVFTLGARRPEDEEEDEVSAPLPPGPRGEP</sequence>
<accession>A0A017TBJ5</accession>
<organism evidence="8 9">
    <name type="scientific">Chondromyces apiculatus DSM 436</name>
    <dbReference type="NCBI Taxonomy" id="1192034"/>
    <lineage>
        <taxon>Bacteria</taxon>
        <taxon>Pseudomonadati</taxon>
        <taxon>Myxococcota</taxon>
        <taxon>Polyangia</taxon>
        <taxon>Polyangiales</taxon>
        <taxon>Polyangiaceae</taxon>
        <taxon>Chondromyces</taxon>
    </lineage>
</organism>
<evidence type="ECO:0000313" key="9">
    <source>
        <dbReference type="Proteomes" id="UP000019678"/>
    </source>
</evidence>
<evidence type="ECO:0000256" key="1">
    <source>
        <dbReference type="ARBA" id="ARBA00004370"/>
    </source>
</evidence>
<dbReference type="STRING" id="1192034.CAP_2175"/>
<dbReference type="Proteomes" id="UP000019678">
    <property type="component" value="Unassembled WGS sequence"/>
</dbReference>
<feature type="transmembrane region" description="Helical" evidence="6">
    <location>
        <begin position="114"/>
        <end position="133"/>
    </location>
</feature>
<comment type="caution">
    <text evidence="8">The sequence shown here is derived from an EMBL/GenBank/DDBJ whole genome shotgun (WGS) entry which is preliminary data.</text>
</comment>
<evidence type="ECO:0000256" key="4">
    <source>
        <dbReference type="ARBA" id="ARBA00023136"/>
    </source>
</evidence>
<evidence type="ECO:0000256" key="3">
    <source>
        <dbReference type="ARBA" id="ARBA00022989"/>
    </source>
</evidence>
<gene>
    <name evidence="8" type="ORF">CAP_2175</name>
</gene>
<keyword evidence="4 6" id="KW-0472">Membrane</keyword>
<dbReference type="Pfam" id="PF13664">
    <property type="entry name" value="DUF4149"/>
    <property type="match status" value="1"/>
</dbReference>
<evidence type="ECO:0000256" key="6">
    <source>
        <dbReference type="SAM" id="Phobius"/>
    </source>
</evidence>
<keyword evidence="9" id="KW-1185">Reference proteome</keyword>
<dbReference type="RefSeq" id="WP_231511421.1">
    <property type="nucleotide sequence ID" value="NZ_ASRX01000017.1"/>
</dbReference>
<feature type="compositionally biased region" description="Basic and acidic residues" evidence="5">
    <location>
        <begin position="1"/>
        <end position="13"/>
    </location>
</feature>
<dbReference type="EMBL" id="ASRX01000017">
    <property type="protein sequence ID" value="EYF06297.1"/>
    <property type="molecule type" value="Genomic_DNA"/>
</dbReference>
<evidence type="ECO:0000256" key="5">
    <source>
        <dbReference type="SAM" id="MobiDB-lite"/>
    </source>
</evidence>
<feature type="domain" description="TMEM205-like" evidence="7">
    <location>
        <begin position="41"/>
        <end position="144"/>
    </location>
</feature>
<dbReference type="GO" id="GO:0016020">
    <property type="term" value="C:membrane"/>
    <property type="evidence" value="ECO:0007669"/>
    <property type="project" value="UniProtKB-SubCell"/>
</dbReference>
<feature type="region of interest" description="Disordered" evidence="5">
    <location>
        <begin position="1"/>
        <end position="25"/>
    </location>
</feature>
<feature type="transmembrane region" description="Helical" evidence="6">
    <location>
        <begin position="84"/>
        <end position="102"/>
    </location>
</feature>
<protein>
    <recommendedName>
        <fullName evidence="7">TMEM205-like domain-containing protein</fullName>
    </recommendedName>
</protein>
<comment type="subcellular location">
    <subcellularLocation>
        <location evidence="1">Membrane</location>
    </subcellularLocation>
</comment>